<dbReference type="SUPFAM" id="SSF52540">
    <property type="entry name" value="P-loop containing nucleoside triphosphate hydrolases"/>
    <property type="match status" value="1"/>
</dbReference>
<name>A0A2K8KIV6_9RHOB</name>
<dbReference type="NCBIfam" id="NF040713">
    <property type="entry name" value="ZapE"/>
    <property type="match status" value="1"/>
</dbReference>
<keyword evidence="1" id="KW-0547">Nucleotide-binding</keyword>
<organism evidence="3 4">
    <name type="scientific">Roseinatronobacter bogoriensis subsp. barguzinensis</name>
    <dbReference type="NCBI Taxonomy" id="441209"/>
    <lineage>
        <taxon>Bacteria</taxon>
        <taxon>Pseudomonadati</taxon>
        <taxon>Pseudomonadota</taxon>
        <taxon>Alphaproteobacteria</taxon>
        <taxon>Rhodobacterales</taxon>
        <taxon>Paracoccaceae</taxon>
        <taxon>Roseinatronobacter</taxon>
    </lineage>
</organism>
<evidence type="ECO:0000256" key="1">
    <source>
        <dbReference type="ARBA" id="ARBA00022741"/>
    </source>
</evidence>
<dbReference type="KEGG" id="rbg:BG454_14300"/>
<reference evidence="3 4" key="1">
    <citation type="submission" date="2017-11" db="EMBL/GenBank/DDBJ databases">
        <title>Revised Sequence and Annotation of the Rhodobaca barguzinensis strain alga05 Genome.</title>
        <authorList>
            <person name="Kopejtka K."/>
            <person name="Tomasch J.M."/>
            <person name="Bunk B."/>
            <person name="Koblizek M."/>
        </authorList>
    </citation>
    <scope>NUCLEOTIDE SEQUENCE [LARGE SCALE GENOMIC DNA]</scope>
    <source>
        <strain evidence="4">alga05</strain>
    </source>
</reference>
<sequence length="364" mass="39959">MTDVLTQIYDKRVEAGQLRPDAAQRAALPLFAPIMAYLAQPAPKSGGLRGLFGRAKPDPAPGLYLWGGVGRGKSMLMDLFFEHAGAVPKRRVHFHAFMQEVHSGLHAARQRGVEDALVPVADKIIADVRLLAFDEMQITDITDAMIVGRLFERLMGAGVAIVTTSNRVPDDLYKDGLNRALFLPFIEFIKTQMVVHELVSETDYRQHRLSGAQVYFSPADAAAHVEMARMWDELTGHDPGAPLHLQVKGREVVVSKAHNGVGRAGFWELCGKPLGPGDYLAIAQALRVLMLDDIPYLSATNYNEAKRFVTLIDALYEGKVRLIASAAAVPEQLYTEGAGAFEFERTASRLREMQGADWGQAHAG</sequence>
<proteinExistence type="predicted"/>
<dbReference type="Gene3D" id="3.40.50.300">
    <property type="entry name" value="P-loop containing nucleotide triphosphate hydrolases"/>
    <property type="match status" value="1"/>
</dbReference>
<dbReference type="GO" id="GO:0005737">
    <property type="term" value="C:cytoplasm"/>
    <property type="evidence" value="ECO:0007669"/>
    <property type="project" value="TreeGrafter"/>
</dbReference>
<keyword evidence="3" id="KW-0131">Cell cycle</keyword>
<keyword evidence="3" id="KW-0132">Cell division</keyword>
<dbReference type="RefSeq" id="WP_071482234.1">
    <property type="nucleotide sequence ID" value="NZ_CP024899.1"/>
</dbReference>
<dbReference type="GO" id="GO:0016887">
    <property type="term" value="F:ATP hydrolysis activity"/>
    <property type="evidence" value="ECO:0007669"/>
    <property type="project" value="InterPro"/>
</dbReference>
<evidence type="ECO:0000313" key="3">
    <source>
        <dbReference type="EMBL" id="ATX67923.1"/>
    </source>
</evidence>
<dbReference type="OrthoDB" id="9774491at2"/>
<dbReference type="PANTHER" id="PTHR12169:SF6">
    <property type="entry name" value="AFG1-LIKE ATPASE"/>
    <property type="match status" value="1"/>
</dbReference>
<keyword evidence="2" id="KW-0067">ATP-binding</keyword>
<dbReference type="Proteomes" id="UP000228948">
    <property type="component" value="Chromosome"/>
</dbReference>
<gene>
    <name evidence="3" type="ORF">BG454_14300</name>
</gene>
<dbReference type="PANTHER" id="PTHR12169">
    <property type="entry name" value="ATPASE N2B"/>
    <property type="match status" value="1"/>
</dbReference>
<evidence type="ECO:0000313" key="4">
    <source>
        <dbReference type="Proteomes" id="UP000228948"/>
    </source>
</evidence>
<dbReference type="InterPro" id="IPR005654">
    <property type="entry name" value="ATPase_AFG1-like"/>
</dbReference>
<dbReference type="GO" id="GO:0005524">
    <property type="term" value="F:ATP binding"/>
    <property type="evidence" value="ECO:0007669"/>
    <property type="project" value="UniProtKB-KW"/>
</dbReference>
<dbReference type="Pfam" id="PF03969">
    <property type="entry name" value="AFG1_ATPase"/>
    <property type="match status" value="1"/>
</dbReference>
<protein>
    <submittedName>
        <fullName evidence="3">Cell division protein ZapE</fullName>
    </submittedName>
</protein>
<accession>A0A2K8KIV6</accession>
<dbReference type="STRING" id="441209.GCA_001870665_02642"/>
<dbReference type="InterPro" id="IPR027417">
    <property type="entry name" value="P-loop_NTPase"/>
</dbReference>
<dbReference type="GO" id="GO:0051301">
    <property type="term" value="P:cell division"/>
    <property type="evidence" value="ECO:0007669"/>
    <property type="project" value="UniProtKB-KW"/>
</dbReference>
<dbReference type="AlphaFoldDB" id="A0A2K8KIV6"/>
<keyword evidence="4" id="KW-1185">Reference proteome</keyword>
<evidence type="ECO:0000256" key="2">
    <source>
        <dbReference type="ARBA" id="ARBA00022840"/>
    </source>
</evidence>
<dbReference type="EMBL" id="CP024899">
    <property type="protein sequence ID" value="ATX67923.1"/>
    <property type="molecule type" value="Genomic_DNA"/>
</dbReference>